<evidence type="ECO:0000313" key="2">
    <source>
        <dbReference type="EMBL" id="KXT12809.1"/>
    </source>
</evidence>
<accession>A0A139IDS6</accession>
<dbReference type="Proteomes" id="UP000073492">
    <property type="component" value="Unassembled WGS sequence"/>
</dbReference>
<organism evidence="2 3">
    <name type="scientific">Pseudocercospora musae</name>
    <dbReference type="NCBI Taxonomy" id="113226"/>
    <lineage>
        <taxon>Eukaryota</taxon>
        <taxon>Fungi</taxon>
        <taxon>Dikarya</taxon>
        <taxon>Ascomycota</taxon>
        <taxon>Pezizomycotina</taxon>
        <taxon>Dothideomycetes</taxon>
        <taxon>Dothideomycetidae</taxon>
        <taxon>Mycosphaerellales</taxon>
        <taxon>Mycosphaerellaceae</taxon>
        <taxon>Pseudocercospora</taxon>
    </lineage>
</organism>
<comment type="caution">
    <text evidence="2">The sequence shown here is derived from an EMBL/GenBank/DDBJ whole genome shotgun (WGS) entry which is preliminary data.</text>
</comment>
<sequence>MPPANDIQSGTARPIAYIYGTTFMQLRCSLGVHVVGIGNVLICRRRFLGSSRQRLDHLDTLFPEYRIYVLHMSEAECRAEPLPLGLVLFAFCEENADSKNTSQAMSEVPRLDKVTSG</sequence>
<dbReference type="EMBL" id="LFZO01000139">
    <property type="protein sequence ID" value="KXT12809.1"/>
    <property type="molecule type" value="Genomic_DNA"/>
</dbReference>
<dbReference type="AlphaFoldDB" id="A0A139IDS6"/>
<evidence type="ECO:0000256" key="1">
    <source>
        <dbReference type="SAM" id="MobiDB-lite"/>
    </source>
</evidence>
<reference evidence="2 3" key="1">
    <citation type="submission" date="2015-07" db="EMBL/GenBank/DDBJ databases">
        <title>Comparative genomics of the Sigatoka disease complex on banana suggests a link between parallel evolutionary changes in Pseudocercospora fijiensis and Pseudocercospora eumusae and increased virulence on the banana host.</title>
        <authorList>
            <person name="Chang T.-C."/>
            <person name="Salvucci A."/>
            <person name="Crous P.W."/>
            <person name="Stergiopoulos I."/>
        </authorList>
    </citation>
    <scope>NUCLEOTIDE SEQUENCE [LARGE SCALE GENOMIC DNA]</scope>
    <source>
        <strain evidence="2 3">CBS 116634</strain>
    </source>
</reference>
<evidence type="ECO:0000313" key="3">
    <source>
        <dbReference type="Proteomes" id="UP000073492"/>
    </source>
</evidence>
<feature type="region of interest" description="Disordered" evidence="1">
    <location>
        <begin position="98"/>
        <end position="117"/>
    </location>
</feature>
<protein>
    <submittedName>
        <fullName evidence="2">Uncharacterized protein</fullName>
    </submittedName>
</protein>
<keyword evidence="3" id="KW-1185">Reference proteome</keyword>
<proteinExistence type="predicted"/>
<gene>
    <name evidence="2" type="ORF">AC579_1820</name>
</gene>
<name>A0A139IDS6_9PEZI</name>